<accession>A0A0U9HLK0</accession>
<dbReference type="RefSeq" id="WP_058951308.1">
    <property type="nucleotide sequence ID" value="NZ_BBXV01000067.1"/>
</dbReference>
<name>A0A0U9HLK0_9BACI</name>
<evidence type="ECO:0000313" key="2">
    <source>
        <dbReference type="Proteomes" id="UP000052946"/>
    </source>
</evidence>
<reference evidence="2" key="1">
    <citation type="submission" date="2015-07" db="EMBL/GenBank/DDBJ databases">
        <title>Draft Genome Sequence of Oceanobacillus picturae Heshi-B3 that Was Isolated from Fermented Rice Bran with Aging Salted Mackerel, Which Was Named Heshiko as Traditional Fermented Seafood in Japan.</title>
        <authorList>
            <person name="Akuzawa S."/>
            <person name="Nakagawa J."/>
            <person name="Kanekatsu T."/>
            <person name="Kanesaki Y."/>
            <person name="Suzuki T."/>
        </authorList>
    </citation>
    <scope>NUCLEOTIDE SEQUENCE [LARGE SCALE GENOMIC DNA]</scope>
    <source>
        <strain evidence="2">Heshi-B3</strain>
    </source>
</reference>
<proteinExistence type="predicted"/>
<dbReference type="AlphaFoldDB" id="A0A0U9HLK0"/>
<gene>
    <name evidence="1" type="ORF">OPHB3_3756</name>
</gene>
<comment type="caution">
    <text evidence="1">The sequence shown here is derived from an EMBL/GenBank/DDBJ whole genome shotgun (WGS) entry which is preliminary data.</text>
</comment>
<protein>
    <submittedName>
        <fullName evidence="1">Peptidase M56</fullName>
    </submittedName>
</protein>
<organism evidence="1 2">
    <name type="scientific">Oceanobacillus picturae</name>
    <dbReference type="NCBI Taxonomy" id="171693"/>
    <lineage>
        <taxon>Bacteria</taxon>
        <taxon>Bacillati</taxon>
        <taxon>Bacillota</taxon>
        <taxon>Bacilli</taxon>
        <taxon>Bacillales</taxon>
        <taxon>Bacillaceae</taxon>
        <taxon>Oceanobacillus</taxon>
    </lineage>
</organism>
<sequence>MKIKSVLLLGTAGVLAFSIGFLNESEKTNVLAKELTKLDSSVLELTDFDNGDQYRVVTVAEQEMYEAKGRNITITAEEQHMVENSSDVSGFITQEHGLGFYFKKK</sequence>
<reference evidence="1 2" key="2">
    <citation type="journal article" date="2016" name="Genome Announc.">
        <title>Draft Genome Sequence of Oceanobacillus picturae Heshi-B3, Isolated from Fermented Rice Bran in a Traditional Japanese Seafood Dish.</title>
        <authorList>
            <person name="Akuzawa S."/>
            <person name="Nagaoka J."/>
            <person name="Kanekatsu M."/>
            <person name="Kanesaki Y."/>
            <person name="Suzuki T."/>
        </authorList>
    </citation>
    <scope>NUCLEOTIDE SEQUENCE [LARGE SCALE GENOMIC DNA]</scope>
    <source>
        <strain evidence="1 2">Heshi-B3</strain>
    </source>
</reference>
<dbReference type="Proteomes" id="UP000052946">
    <property type="component" value="Unassembled WGS sequence"/>
</dbReference>
<dbReference type="EMBL" id="BBXV01000067">
    <property type="protein sequence ID" value="GAQ19772.1"/>
    <property type="molecule type" value="Genomic_DNA"/>
</dbReference>
<dbReference type="OrthoDB" id="2943786at2"/>
<evidence type="ECO:0000313" key="1">
    <source>
        <dbReference type="EMBL" id="GAQ19772.1"/>
    </source>
</evidence>